<proteinExistence type="predicted"/>
<feature type="repeat" description="LDL-receptor class B" evidence="1">
    <location>
        <begin position="1"/>
        <end position="44"/>
    </location>
</feature>
<dbReference type="Proteomes" id="UP001209878">
    <property type="component" value="Unassembled WGS sequence"/>
</dbReference>
<dbReference type="SUPFAM" id="SSF63825">
    <property type="entry name" value="YWTD domain"/>
    <property type="match status" value="1"/>
</dbReference>
<accession>A0AAD9PFV9</accession>
<dbReference type="PANTHER" id="PTHR46513">
    <property type="entry name" value="VITELLOGENIN RECEPTOR-LIKE PROTEIN-RELATED-RELATED"/>
    <property type="match status" value="1"/>
</dbReference>
<dbReference type="EMBL" id="JAODUO010000003">
    <property type="protein sequence ID" value="KAK2194054.1"/>
    <property type="molecule type" value="Genomic_DNA"/>
</dbReference>
<evidence type="ECO:0000256" key="1">
    <source>
        <dbReference type="PROSITE-ProRule" id="PRU00461"/>
    </source>
</evidence>
<organism evidence="2 3">
    <name type="scientific">Ridgeia piscesae</name>
    <name type="common">Tubeworm</name>
    <dbReference type="NCBI Taxonomy" id="27915"/>
    <lineage>
        <taxon>Eukaryota</taxon>
        <taxon>Metazoa</taxon>
        <taxon>Spiralia</taxon>
        <taxon>Lophotrochozoa</taxon>
        <taxon>Annelida</taxon>
        <taxon>Polychaeta</taxon>
        <taxon>Sedentaria</taxon>
        <taxon>Canalipalpata</taxon>
        <taxon>Sabellida</taxon>
        <taxon>Siboglinidae</taxon>
        <taxon>Ridgeia</taxon>
    </lineage>
</organism>
<evidence type="ECO:0000313" key="3">
    <source>
        <dbReference type="Proteomes" id="UP001209878"/>
    </source>
</evidence>
<dbReference type="PROSITE" id="PS51120">
    <property type="entry name" value="LDLRB"/>
    <property type="match status" value="1"/>
</dbReference>
<sequence length="108" mass="12396">KKIYWCDAHTEFIGSANIDGTNQIYVAKAASRGDPFDVAVHGNYLYWTDWVIKGLFRISLVDNTTTTTLHTDLFSGLNDVKFFSKAERSGKLELSRVLYEMKDDRKRL</sequence>
<protein>
    <submittedName>
        <fullName evidence="2">Uncharacterized protein</fullName>
    </submittedName>
</protein>
<dbReference type="InterPro" id="IPR000033">
    <property type="entry name" value="LDLR_classB_rpt"/>
</dbReference>
<dbReference type="Gene3D" id="2.120.10.30">
    <property type="entry name" value="TolB, C-terminal domain"/>
    <property type="match status" value="1"/>
</dbReference>
<name>A0AAD9PFV9_RIDPI</name>
<comment type="caution">
    <text evidence="2">The sequence shown here is derived from an EMBL/GenBank/DDBJ whole genome shotgun (WGS) entry which is preliminary data.</text>
</comment>
<evidence type="ECO:0000313" key="2">
    <source>
        <dbReference type="EMBL" id="KAK2194054.1"/>
    </source>
</evidence>
<gene>
    <name evidence="2" type="ORF">NP493_3g10024</name>
</gene>
<keyword evidence="3" id="KW-1185">Reference proteome</keyword>
<reference evidence="2" key="1">
    <citation type="journal article" date="2023" name="Mol. Biol. Evol.">
        <title>Third-Generation Sequencing Reveals the Adaptive Role of the Epigenome in Three Deep-Sea Polychaetes.</title>
        <authorList>
            <person name="Perez M."/>
            <person name="Aroh O."/>
            <person name="Sun Y."/>
            <person name="Lan Y."/>
            <person name="Juniper S.K."/>
            <person name="Young C.R."/>
            <person name="Angers B."/>
            <person name="Qian P.Y."/>
        </authorList>
    </citation>
    <scope>NUCLEOTIDE SEQUENCE</scope>
    <source>
        <strain evidence="2">R07B-5</strain>
    </source>
</reference>
<dbReference type="AlphaFoldDB" id="A0AAD9PFV9"/>
<dbReference type="InterPro" id="IPR011042">
    <property type="entry name" value="6-blade_b-propeller_TolB-like"/>
</dbReference>
<dbReference type="InterPro" id="IPR050778">
    <property type="entry name" value="Cueball_EGF_LRP_Nidogen"/>
</dbReference>
<feature type="non-terminal residue" evidence="2">
    <location>
        <position position="108"/>
    </location>
</feature>